<protein>
    <recommendedName>
        <fullName evidence="4">Polymer-forming cytoskeletal protein</fullName>
    </recommendedName>
</protein>
<dbReference type="EMBL" id="PFBI01000006">
    <property type="protein sequence ID" value="PIR84393.1"/>
    <property type="molecule type" value="Genomic_DNA"/>
</dbReference>
<feature type="transmembrane region" description="Helical" evidence="1">
    <location>
        <begin position="258"/>
        <end position="279"/>
    </location>
</feature>
<gene>
    <name evidence="2" type="ORF">COU16_02280</name>
</gene>
<keyword evidence="1" id="KW-1133">Transmembrane helix</keyword>
<sequence length="369" mass="38278">MKSFFSRVAAIGMLVALPVVVLAGPVIRTGESVTITNAQEVSDDLYGAGGTVSISGSVMGDAYLAGGTVVINAPISSDLVVAGGTVQVHAPVSDDVRVGGGEVVIADTVGGDVFVIGGVLRILSTAKITGDIIFFGGELIVEGPVAGSIFGSADSARIDTSIGGSIDIKTARALTLGDRAEVLGDIAYTGGAEMVRAQNAVVVGNIQHREQETPAFSGAGFVVPILIAMFAALTAFLVFRKQVTTVVRTRGKYGVHGLIGLAALIVVPFVSLILSLSILGIYVGIFILLCYVALLIAAWVMSGIFLGTLCMEYILKKENEVSLRSVLVGTLAFQVLILIPFIGPLLAIATFLVVLGSMSHMLYNRVHTR</sequence>
<evidence type="ECO:0000313" key="2">
    <source>
        <dbReference type="EMBL" id="PIR84393.1"/>
    </source>
</evidence>
<evidence type="ECO:0000256" key="1">
    <source>
        <dbReference type="SAM" id="Phobius"/>
    </source>
</evidence>
<dbReference type="Proteomes" id="UP000229344">
    <property type="component" value="Unassembled WGS sequence"/>
</dbReference>
<feature type="transmembrane region" description="Helical" evidence="1">
    <location>
        <begin position="285"/>
        <end position="309"/>
    </location>
</feature>
<name>A0A2H0UD88_9BACT</name>
<accession>A0A2H0UD88</accession>
<keyword evidence="1" id="KW-0812">Transmembrane</keyword>
<dbReference type="AlphaFoldDB" id="A0A2H0UD88"/>
<comment type="caution">
    <text evidence="2">The sequence shown here is derived from an EMBL/GenBank/DDBJ whole genome shotgun (WGS) entry which is preliminary data.</text>
</comment>
<proteinExistence type="predicted"/>
<feature type="transmembrane region" description="Helical" evidence="1">
    <location>
        <begin position="215"/>
        <end position="238"/>
    </location>
</feature>
<evidence type="ECO:0008006" key="4">
    <source>
        <dbReference type="Google" id="ProtNLM"/>
    </source>
</evidence>
<evidence type="ECO:0000313" key="3">
    <source>
        <dbReference type="Proteomes" id="UP000229344"/>
    </source>
</evidence>
<keyword evidence="1" id="KW-0472">Membrane</keyword>
<reference evidence="3" key="1">
    <citation type="submission" date="2017-09" db="EMBL/GenBank/DDBJ databases">
        <title>Depth-based differentiation of microbial function through sediment-hosted aquifers and enrichment of novel symbionts in the deep terrestrial subsurface.</title>
        <authorList>
            <person name="Probst A.J."/>
            <person name="Ladd B."/>
            <person name="Jarett J.K."/>
            <person name="Geller-Mcgrath D.E."/>
            <person name="Sieber C.M.K."/>
            <person name="Emerson J.B."/>
            <person name="Anantharaman K."/>
            <person name="Thomas B.C."/>
            <person name="Malmstrom R."/>
            <person name="Stieglmeier M."/>
            <person name="Klingl A."/>
            <person name="Woyke T."/>
            <person name="Ryan C.M."/>
            <person name="Banfield J.F."/>
        </authorList>
    </citation>
    <scope>NUCLEOTIDE SEQUENCE [LARGE SCALE GENOMIC DNA]</scope>
</reference>
<organism evidence="2 3">
    <name type="scientific">Candidatus Kaiserbacteria bacterium CG10_big_fil_rev_8_21_14_0_10_47_16</name>
    <dbReference type="NCBI Taxonomy" id="1974608"/>
    <lineage>
        <taxon>Bacteria</taxon>
        <taxon>Candidatus Kaiseribacteriota</taxon>
    </lineage>
</organism>